<evidence type="ECO:0000313" key="2">
    <source>
        <dbReference type="Proteomes" id="UP000799755"/>
    </source>
</evidence>
<gene>
    <name evidence="1" type="ORF">BDR25DRAFT_350237</name>
</gene>
<name>A0ACB6R9T7_9PLEO</name>
<sequence>MNGLGPHWLGIRLIDTRLSFPVIGLHYSPVSAHFNLNCSSVYMGPFRHGRPARQQAAFDLSITPAFPFSSSTTSSLHSSPSHSFSLPTSPFAPASPLVWLSSETGLTSTFRRFKANRLPKAYGSTRLLRAYFKASIAVPRAGMSQDIDFRKEEPKERSLFGEGTRAAKIQERPRLLAEYRKADRNYRHGKYAQKILYTSINTQDVPLIPEN</sequence>
<evidence type="ECO:0000313" key="1">
    <source>
        <dbReference type="EMBL" id="KAF2475951.1"/>
    </source>
</evidence>
<proteinExistence type="predicted"/>
<organism evidence="1 2">
    <name type="scientific">Lindgomyces ingoldianus</name>
    <dbReference type="NCBI Taxonomy" id="673940"/>
    <lineage>
        <taxon>Eukaryota</taxon>
        <taxon>Fungi</taxon>
        <taxon>Dikarya</taxon>
        <taxon>Ascomycota</taxon>
        <taxon>Pezizomycotina</taxon>
        <taxon>Dothideomycetes</taxon>
        <taxon>Pleosporomycetidae</taxon>
        <taxon>Pleosporales</taxon>
        <taxon>Lindgomycetaceae</taxon>
        <taxon>Lindgomyces</taxon>
    </lineage>
</organism>
<reference evidence="1" key="1">
    <citation type="journal article" date="2020" name="Stud. Mycol.">
        <title>101 Dothideomycetes genomes: a test case for predicting lifestyles and emergence of pathogens.</title>
        <authorList>
            <person name="Haridas S."/>
            <person name="Albert R."/>
            <person name="Binder M."/>
            <person name="Bloem J."/>
            <person name="Labutti K."/>
            <person name="Salamov A."/>
            <person name="Andreopoulos B."/>
            <person name="Baker S."/>
            <person name="Barry K."/>
            <person name="Bills G."/>
            <person name="Bluhm B."/>
            <person name="Cannon C."/>
            <person name="Castanera R."/>
            <person name="Culley D."/>
            <person name="Daum C."/>
            <person name="Ezra D."/>
            <person name="Gonzalez J."/>
            <person name="Henrissat B."/>
            <person name="Kuo A."/>
            <person name="Liang C."/>
            <person name="Lipzen A."/>
            <person name="Lutzoni F."/>
            <person name="Magnuson J."/>
            <person name="Mondo S."/>
            <person name="Nolan M."/>
            <person name="Ohm R."/>
            <person name="Pangilinan J."/>
            <person name="Park H.-J."/>
            <person name="Ramirez L."/>
            <person name="Alfaro M."/>
            <person name="Sun H."/>
            <person name="Tritt A."/>
            <person name="Yoshinaga Y."/>
            <person name="Zwiers L.-H."/>
            <person name="Turgeon B."/>
            <person name="Goodwin S."/>
            <person name="Spatafora J."/>
            <person name="Crous P."/>
            <person name="Grigoriev I."/>
        </authorList>
    </citation>
    <scope>NUCLEOTIDE SEQUENCE</scope>
    <source>
        <strain evidence="1">ATCC 200398</strain>
    </source>
</reference>
<comment type="caution">
    <text evidence="1">The sequence shown here is derived from an EMBL/GenBank/DDBJ whole genome shotgun (WGS) entry which is preliminary data.</text>
</comment>
<accession>A0ACB6R9T7</accession>
<dbReference type="EMBL" id="MU003495">
    <property type="protein sequence ID" value="KAF2475951.1"/>
    <property type="molecule type" value="Genomic_DNA"/>
</dbReference>
<keyword evidence="2" id="KW-1185">Reference proteome</keyword>
<protein>
    <submittedName>
        <fullName evidence="1">Uncharacterized protein</fullName>
    </submittedName>
</protein>
<dbReference type="Proteomes" id="UP000799755">
    <property type="component" value="Unassembled WGS sequence"/>
</dbReference>